<dbReference type="Pfam" id="PF26239">
    <property type="entry name" value="DUF8054"/>
    <property type="match status" value="1"/>
</dbReference>
<organism evidence="2 4">
    <name type="scientific">Halodesulfurarchaeum formicicum</name>
    <dbReference type="NCBI Taxonomy" id="1873524"/>
    <lineage>
        <taxon>Archaea</taxon>
        <taxon>Methanobacteriati</taxon>
        <taxon>Methanobacteriota</taxon>
        <taxon>Stenosarchaea group</taxon>
        <taxon>Halobacteria</taxon>
        <taxon>Halobacteriales</taxon>
        <taxon>Halobacteriaceae</taxon>
        <taxon>Halodesulfurarchaeum</taxon>
    </lineage>
</organism>
<dbReference type="AlphaFoldDB" id="A0A1D8S5R0"/>
<name>A0A1D8S5R0_9EURY</name>
<protein>
    <recommendedName>
        <fullName evidence="1">DUF8054 domain-containing protein</fullName>
    </recommendedName>
</protein>
<dbReference type="KEGG" id="hhsr:HSR6_1571"/>
<dbReference type="InterPro" id="IPR058367">
    <property type="entry name" value="DUF8054"/>
</dbReference>
<dbReference type="GeneID" id="30418099"/>
<evidence type="ECO:0000313" key="4">
    <source>
        <dbReference type="Proteomes" id="UP000185608"/>
    </source>
</evidence>
<dbReference type="EMBL" id="CP016070">
    <property type="protein sequence ID" value="AOW80675.1"/>
    <property type="molecule type" value="Genomic_DNA"/>
</dbReference>
<evidence type="ECO:0000313" key="5">
    <source>
        <dbReference type="Proteomes" id="UP000186165"/>
    </source>
</evidence>
<reference evidence="5" key="2">
    <citation type="submission" date="2016-08" db="EMBL/GenBank/DDBJ databases">
        <title>Discovery of first anaerobic lithoheterotrophic haloarchae widely represented in hypersaline habitats.</title>
        <authorList>
            <person name="Sorokin D.Y."/>
            <person name="Kublanov I.V."/>
            <person name="Roman P."/>
            <person name="Sinninghe Damste J.S."/>
            <person name="Golyshin P.N."/>
            <person name="Rojo D."/>
            <person name="Ciordia S."/>
            <person name="Mena Md.C."/>
            <person name="Ferrer M."/>
            <person name="Smedile F."/>
            <person name="Messina E."/>
            <person name="La Cono V."/>
            <person name="Yakimov M.M."/>
        </authorList>
    </citation>
    <scope>NUCLEOTIDE SEQUENCE [LARGE SCALE GENOMIC DNA]</scope>
    <source>
        <strain evidence="5">HSR6</strain>
    </source>
</reference>
<keyword evidence="5" id="KW-1185">Reference proteome</keyword>
<dbReference type="KEGG" id="halh:HTSR_1500"/>
<evidence type="ECO:0000313" key="3">
    <source>
        <dbReference type="EMBL" id="APE96013.1"/>
    </source>
</evidence>
<dbReference type="EMBL" id="CP016804">
    <property type="protein sequence ID" value="APE96013.1"/>
    <property type="molecule type" value="Genomic_DNA"/>
</dbReference>
<feature type="domain" description="DUF8054" evidence="1">
    <location>
        <begin position="3"/>
        <end position="169"/>
    </location>
</feature>
<proteinExistence type="predicted"/>
<evidence type="ECO:0000259" key="1">
    <source>
        <dbReference type="Pfam" id="PF26239"/>
    </source>
</evidence>
<sequence length="174" mass="18845">MSRPDGQARFDRVVMDVGEPLWEALETELVGYGEIQPQAGLFGDGAGRCVLWFDEGVPVSVRHTGTGRSGSEALADIAETGPYRVRLVETADVETVQHGEIPPAAPAKRVVGDADLADRTREAADDPEPAEPDAELDAVEAFLADDEKIEAIQKRAAMEARKRAEEWGFDVAEE</sequence>
<dbReference type="Proteomes" id="UP000186165">
    <property type="component" value="Chromosome"/>
</dbReference>
<dbReference type="RefSeq" id="WP_070365351.1">
    <property type="nucleotide sequence ID" value="NZ_CP016070.1"/>
</dbReference>
<evidence type="ECO:0000313" key="2">
    <source>
        <dbReference type="EMBL" id="AOW80675.1"/>
    </source>
</evidence>
<accession>A0A1J1ADN7</accession>
<accession>A0A1D8S5R0</accession>
<dbReference type="OrthoDB" id="267121at2157"/>
<dbReference type="Proteomes" id="UP000185608">
    <property type="component" value="Chromosome"/>
</dbReference>
<reference evidence="3" key="3">
    <citation type="journal article" date="2017" name="ISME J.">
        <title>Discovery of anaerobic lithoheterotrophic haloarchaea, ubiquitous in hypersaline habitats.</title>
        <authorList>
            <person name="Sorokin D.Y."/>
            <person name="Messina E."/>
            <person name="Smedile F."/>
            <person name="Roman P."/>
            <person name="Damste J.S.S."/>
            <person name="Ciordia S."/>
            <person name="Mena M.C."/>
            <person name="Ferrer M."/>
            <person name="Golyshin P.N."/>
            <person name="Kublanov I.V."/>
            <person name="Samarov N.I."/>
            <person name="Toshchakov S.V."/>
            <person name="La Cono V."/>
            <person name="Yakimov M.M."/>
        </authorList>
    </citation>
    <scope>NUCLEOTIDE SEQUENCE</scope>
    <source>
        <strain evidence="3">HSR6</strain>
    </source>
</reference>
<reference evidence="2 4" key="1">
    <citation type="submission" date="2016-06" db="EMBL/GenBank/DDBJ databases">
        <title>Discovery of anaerobic lithoheterotrophic haloarchaeon capable of sulfur respiration by hydrogen and formate.</title>
        <authorList>
            <person name="Sorokin D.Y."/>
            <person name="Kublanov I.V."/>
            <person name="Roman P."/>
            <person name="Sinninghe Damste J.S."/>
            <person name="Golyshin P.N."/>
            <person name="Rojo D."/>
            <person name="Ciordia S."/>
            <person name="Mena Md.C."/>
            <person name="Ferrer M."/>
            <person name="Smedile F."/>
            <person name="Messina E."/>
            <person name="La Cono V."/>
            <person name="Yakimov M.M."/>
        </authorList>
    </citation>
    <scope>NUCLEOTIDE SEQUENCE [LARGE SCALE GENOMIC DNA]</scope>
    <source>
        <strain evidence="2 4">HTSR1</strain>
    </source>
</reference>
<dbReference type="STRING" id="1873524.HSR6_1571"/>
<gene>
    <name evidence="3" type="ORF">HSR6_1571</name>
    <name evidence="2" type="ORF">HTSR_1500</name>
</gene>